<feature type="region of interest" description="Disordered" evidence="1">
    <location>
        <begin position="163"/>
        <end position="208"/>
    </location>
</feature>
<dbReference type="OrthoDB" id="4155281at2759"/>
<evidence type="ECO:0000313" key="2">
    <source>
        <dbReference type="EMBL" id="KAF7507457.1"/>
    </source>
</evidence>
<organism evidence="2 3">
    <name type="scientific">Endocarpon pusillum</name>
    <dbReference type="NCBI Taxonomy" id="364733"/>
    <lineage>
        <taxon>Eukaryota</taxon>
        <taxon>Fungi</taxon>
        <taxon>Dikarya</taxon>
        <taxon>Ascomycota</taxon>
        <taxon>Pezizomycotina</taxon>
        <taxon>Eurotiomycetes</taxon>
        <taxon>Chaetothyriomycetidae</taxon>
        <taxon>Verrucariales</taxon>
        <taxon>Verrucariaceae</taxon>
        <taxon>Endocarpon</taxon>
    </lineage>
</organism>
<protein>
    <submittedName>
        <fullName evidence="2">Uncharacterized protein</fullName>
    </submittedName>
</protein>
<feature type="compositionally biased region" description="Low complexity" evidence="1">
    <location>
        <begin position="198"/>
        <end position="208"/>
    </location>
</feature>
<name>A0A8H7AI63_9EURO</name>
<sequence>MGLNQEMDINALRAATVNFKYLAWLVNNQHLFGPHPSAYMSREVVLNITVQARDSGAITIPEVPVDSALSQSLISTQYAKLTQGTIVETGGGHAVQETGGKTYTLSSYVTLSWWVGNECISSSDNFYITDDLPSNCHAMLHHMPDNGNQGNKALPLYNKFQTAEERKRAEERHKLEEKTHSTKRQAENQKIVDKTKKLTSSSTKQPSK</sequence>
<gene>
    <name evidence="2" type="ORF">GJ744_010388</name>
</gene>
<keyword evidence="3" id="KW-1185">Reference proteome</keyword>
<dbReference type="EMBL" id="JAACFV010000068">
    <property type="protein sequence ID" value="KAF7507457.1"/>
    <property type="molecule type" value="Genomic_DNA"/>
</dbReference>
<feature type="compositionally biased region" description="Basic and acidic residues" evidence="1">
    <location>
        <begin position="163"/>
        <end position="196"/>
    </location>
</feature>
<reference evidence="2" key="1">
    <citation type="submission" date="2020-02" db="EMBL/GenBank/DDBJ databases">
        <authorList>
            <person name="Palmer J.M."/>
        </authorList>
    </citation>
    <scope>NUCLEOTIDE SEQUENCE</scope>
    <source>
        <strain evidence="2">EPUS1.4</strain>
        <tissue evidence="2">Thallus</tissue>
    </source>
</reference>
<evidence type="ECO:0000256" key="1">
    <source>
        <dbReference type="SAM" id="MobiDB-lite"/>
    </source>
</evidence>
<proteinExistence type="predicted"/>
<comment type="caution">
    <text evidence="2">The sequence shown here is derived from an EMBL/GenBank/DDBJ whole genome shotgun (WGS) entry which is preliminary data.</text>
</comment>
<accession>A0A8H7AI63</accession>
<dbReference type="Proteomes" id="UP000606974">
    <property type="component" value="Unassembled WGS sequence"/>
</dbReference>
<dbReference type="AlphaFoldDB" id="A0A8H7AI63"/>
<evidence type="ECO:0000313" key="3">
    <source>
        <dbReference type="Proteomes" id="UP000606974"/>
    </source>
</evidence>